<name>A0AAE1TB00_9LAMI</name>
<dbReference type="EMBL" id="JACGWL010000047">
    <property type="protein sequence ID" value="KAK4384646.1"/>
    <property type="molecule type" value="Genomic_DNA"/>
</dbReference>
<dbReference type="AlphaFoldDB" id="A0AAE1TB00"/>
<evidence type="ECO:0000313" key="2">
    <source>
        <dbReference type="Proteomes" id="UP001289374"/>
    </source>
</evidence>
<reference evidence="1" key="1">
    <citation type="submission" date="2020-06" db="EMBL/GenBank/DDBJ databases">
        <authorList>
            <person name="Li T."/>
            <person name="Hu X."/>
            <person name="Zhang T."/>
            <person name="Song X."/>
            <person name="Zhang H."/>
            <person name="Dai N."/>
            <person name="Sheng W."/>
            <person name="Hou X."/>
            <person name="Wei L."/>
        </authorList>
    </citation>
    <scope>NUCLEOTIDE SEQUENCE</scope>
    <source>
        <strain evidence="1">K16</strain>
        <tissue evidence="1">Leaf</tissue>
    </source>
</reference>
<organism evidence="1 2">
    <name type="scientific">Sesamum angolense</name>
    <dbReference type="NCBI Taxonomy" id="2727404"/>
    <lineage>
        <taxon>Eukaryota</taxon>
        <taxon>Viridiplantae</taxon>
        <taxon>Streptophyta</taxon>
        <taxon>Embryophyta</taxon>
        <taxon>Tracheophyta</taxon>
        <taxon>Spermatophyta</taxon>
        <taxon>Magnoliopsida</taxon>
        <taxon>eudicotyledons</taxon>
        <taxon>Gunneridae</taxon>
        <taxon>Pentapetalae</taxon>
        <taxon>asterids</taxon>
        <taxon>lamiids</taxon>
        <taxon>Lamiales</taxon>
        <taxon>Pedaliaceae</taxon>
        <taxon>Sesamum</taxon>
    </lineage>
</organism>
<comment type="caution">
    <text evidence="1">The sequence shown here is derived from an EMBL/GenBank/DDBJ whole genome shotgun (WGS) entry which is preliminary data.</text>
</comment>
<evidence type="ECO:0008006" key="3">
    <source>
        <dbReference type="Google" id="ProtNLM"/>
    </source>
</evidence>
<evidence type="ECO:0000313" key="1">
    <source>
        <dbReference type="EMBL" id="KAK4384646.1"/>
    </source>
</evidence>
<protein>
    <recommendedName>
        <fullName evidence="3">Reverse transcriptase domain-containing protein</fullName>
    </recommendedName>
</protein>
<keyword evidence="2" id="KW-1185">Reference proteome</keyword>
<sequence length="114" mass="13521">MVFKLDMAKAYDRVQWRFLYQVMRKMGFNEKRIQLITNCIEHCWFNVLINGDKKVSFSPLKVYDKEILFHHPSLSLWLNSLLEALTDYSSKILPLGTVTREVWTSTTSLMWTTL</sequence>
<reference evidence="1" key="2">
    <citation type="journal article" date="2024" name="Plant">
        <title>Genomic evolution and insights into agronomic trait innovations of Sesamum species.</title>
        <authorList>
            <person name="Miao H."/>
            <person name="Wang L."/>
            <person name="Qu L."/>
            <person name="Liu H."/>
            <person name="Sun Y."/>
            <person name="Le M."/>
            <person name="Wang Q."/>
            <person name="Wei S."/>
            <person name="Zheng Y."/>
            <person name="Lin W."/>
            <person name="Duan Y."/>
            <person name="Cao H."/>
            <person name="Xiong S."/>
            <person name="Wang X."/>
            <person name="Wei L."/>
            <person name="Li C."/>
            <person name="Ma Q."/>
            <person name="Ju M."/>
            <person name="Zhao R."/>
            <person name="Li G."/>
            <person name="Mu C."/>
            <person name="Tian Q."/>
            <person name="Mei H."/>
            <person name="Zhang T."/>
            <person name="Gao T."/>
            <person name="Zhang H."/>
        </authorList>
    </citation>
    <scope>NUCLEOTIDE SEQUENCE</scope>
    <source>
        <strain evidence="1">K16</strain>
    </source>
</reference>
<dbReference type="Proteomes" id="UP001289374">
    <property type="component" value="Unassembled WGS sequence"/>
</dbReference>
<proteinExistence type="predicted"/>
<gene>
    <name evidence="1" type="ORF">Sango_3039700</name>
</gene>
<accession>A0AAE1TB00</accession>